<evidence type="ECO:0000313" key="3">
    <source>
        <dbReference type="Proteomes" id="UP000318288"/>
    </source>
</evidence>
<dbReference type="PROSITE" id="PS51411">
    <property type="entry name" value="PSP1_C"/>
    <property type="match status" value="1"/>
</dbReference>
<dbReference type="OrthoDB" id="287205at2"/>
<evidence type="ECO:0000313" key="2">
    <source>
        <dbReference type="EMBL" id="TWU60500.1"/>
    </source>
</evidence>
<dbReference type="Proteomes" id="UP000318288">
    <property type="component" value="Unassembled WGS sequence"/>
</dbReference>
<name>A0A5C6FHZ0_9BACT</name>
<proteinExistence type="predicted"/>
<feature type="domain" description="PSP1 C-terminal" evidence="1">
    <location>
        <begin position="57"/>
        <end position="146"/>
    </location>
</feature>
<dbReference type="InterPro" id="IPR007557">
    <property type="entry name" value="PSP1_C"/>
</dbReference>
<accession>A0A5C6FHZ0</accession>
<reference evidence="2 3" key="1">
    <citation type="submission" date="2019-02" db="EMBL/GenBank/DDBJ databases">
        <title>Deep-cultivation of Planctomycetes and their phenomic and genomic characterization uncovers novel biology.</title>
        <authorList>
            <person name="Wiegand S."/>
            <person name="Jogler M."/>
            <person name="Boedeker C."/>
            <person name="Pinto D."/>
            <person name="Vollmers J."/>
            <person name="Rivas-Marin E."/>
            <person name="Kohn T."/>
            <person name="Peeters S.H."/>
            <person name="Heuer A."/>
            <person name="Rast P."/>
            <person name="Oberbeckmann S."/>
            <person name="Bunk B."/>
            <person name="Jeske O."/>
            <person name="Meyerdierks A."/>
            <person name="Storesund J.E."/>
            <person name="Kallscheuer N."/>
            <person name="Luecker S."/>
            <person name="Lage O.M."/>
            <person name="Pohl T."/>
            <person name="Merkel B.J."/>
            <person name="Hornburger P."/>
            <person name="Mueller R.-W."/>
            <person name="Bruemmer F."/>
            <person name="Labrenz M."/>
            <person name="Spormann A.M."/>
            <person name="Op Den Camp H."/>
            <person name="Overmann J."/>
            <person name="Amann R."/>
            <person name="Jetten M.S.M."/>
            <person name="Mascher T."/>
            <person name="Medema M.H."/>
            <person name="Devos D.P."/>
            <person name="Kaster A.-K."/>
            <person name="Ovreas L."/>
            <person name="Rohde M."/>
            <person name="Galperin M.Y."/>
            <person name="Jogler C."/>
        </authorList>
    </citation>
    <scope>NUCLEOTIDE SEQUENCE [LARGE SCALE GENOMIC DNA]</scope>
    <source>
        <strain evidence="2 3">Poly51</strain>
    </source>
</reference>
<protein>
    <recommendedName>
        <fullName evidence="1">PSP1 C-terminal domain-containing protein</fullName>
    </recommendedName>
</protein>
<organism evidence="2 3">
    <name type="scientific">Rubripirellula tenax</name>
    <dbReference type="NCBI Taxonomy" id="2528015"/>
    <lineage>
        <taxon>Bacteria</taxon>
        <taxon>Pseudomonadati</taxon>
        <taxon>Planctomycetota</taxon>
        <taxon>Planctomycetia</taxon>
        <taxon>Pirellulales</taxon>
        <taxon>Pirellulaceae</taxon>
        <taxon>Rubripirellula</taxon>
    </lineage>
</organism>
<dbReference type="EMBL" id="SJPW01000001">
    <property type="protein sequence ID" value="TWU60500.1"/>
    <property type="molecule type" value="Genomic_DNA"/>
</dbReference>
<dbReference type="AlphaFoldDB" id="A0A5C6FHZ0"/>
<dbReference type="RefSeq" id="WP_146454353.1">
    <property type="nucleotide sequence ID" value="NZ_SJPW01000001.1"/>
</dbReference>
<sequence length="176" mass="18749">MHPIFLRIGSLAEIHAATATMPLERGRRVIARTGRGIELGEVIGPCRDPNASVKSQVTVVRGTTDEDELLIRRLNRHKREAIQLCRTALAEAGSKACLLDIDQIFDGGTLLMHFLGPADDIATSITQEIAKKYESIVRSRHFAKLMQDGCGPDCGTAEGGGCGTSCSGCAVAAACK</sequence>
<gene>
    <name evidence="2" type="ORF">Poly51_07760</name>
</gene>
<evidence type="ECO:0000259" key="1">
    <source>
        <dbReference type="PROSITE" id="PS51411"/>
    </source>
</evidence>
<comment type="caution">
    <text evidence="2">The sequence shown here is derived from an EMBL/GenBank/DDBJ whole genome shotgun (WGS) entry which is preliminary data.</text>
</comment>
<keyword evidence="3" id="KW-1185">Reference proteome</keyword>